<protein>
    <submittedName>
        <fullName evidence="1">Putative CoA transferase</fullName>
    </submittedName>
</protein>
<sequence>MAVRRLTALFLVTSPLDDSTKLSLPLNQRKLVARRALFEMRKGAVGNVGVGIADGIGLVAREEGCADDFILTVENRSDWRNYFTGYRLWREREYPRHSGYDVPV</sequence>
<dbReference type="Gene3D" id="3.40.1080.10">
    <property type="entry name" value="Glutaconate Coenzyme A-transferase"/>
    <property type="match status" value="1"/>
</dbReference>
<dbReference type="SUPFAM" id="SSF100950">
    <property type="entry name" value="NagB/RpiA/CoA transferase-like"/>
    <property type="match status" value="1"/>
</dbReference>
<dbReference type="Proteomes" id="UP000358010">
    <property type="component" value="Unassembled WGS sequence"/>
</dbReference>
<dbReference type="GO" id="GO:0016740">
    <property type="term" value="F:transferase activity"/>
    <property type="evidence" value="ECO:0007669"/>
    <property type="project" value="UniProtKB-KW"/>
</dbReference>
<dbReference type="EMBL" id="CAADJZ010000001">
    <property type="protein sequence ID" value="VFT69120.1"/>
    <property type="molecule type" value="Genomic_DNA"/>
</dbReference>
<dbReference type="InterPro" id="IPR037171">
    <property type="entry name" value="NagB/RpiA_transferase-like"/>
</dbReference>
<keyword evidence="1" id="KW-0808">Transferase</keyword>
<dbReference type="AlphaFoldDB" id="A0A485JFZ6"/>
<proteinExistence type="predicted"/>
<evidence type="ECO:0000313" key="1">
    <source>
        <dbReference type="EMBL" id="VFT69120.1"/>
    </source>
</evidence>
<name>A0A485JFZ6_ECOLX</name>
<reference evidence="1 2" key="1">
    <citation type="submission" date="2019-03" db="EMBL/GenBank/DDBJ databases">
        <authorList>
            <consortium name="Pathogen Informatics"/>
        </authorList>
    </citation>
    <scope>NUCLEOTIDE SEQUENCE [LARGE SCALE GENOMIC DNA]</scope>
    <source>
        <strain evidence="1 2">NCTC10974</strain>
    </source>
</reference>
<evidence type="ECO:0000313" key="2">
    <source>
        <dbReference type="Proteomes" id="UP000358010"/>
    </source>
</evidence>
<gene>
    <name evidence="1" type="ORF">NCTC10974_02637</name>
</gene>
<organism evidence="1 2">
    <name type="scientific">Escherichia coli</name>
    <dbReference type="NCBI Taxonomy" id="562"/>
    <lineage>
        <taxon>Bacteria</taxon>
        <taxon>Pseudomonadati</taxon>
        <taxon>Pseudomonadota</taxon>
        <taxon>Gammaproteobacteria</taxon>
        <taxon>Enterobacterales</taxon>
        <taxon>Enterobacteriaceae</taxon>
        <taxon>Escherichia</taxon>
    </lineage>
</organism>
<accession>A0A485JFZ6</accession>